<dbReference type="Proteomes" id="UP000550260">
    <property type="component" value="Unassembled WGS sequence"/>
</dbReference>
<evidence type="ECO:0000313" key="3">
    <source>
        <dbReference type="EMBL" id="MBB2500183.1"/>
    </source>
</evidence>
<dbReference type="AlphaFoldDB" id="A0A8E1VXG8"/>
<comment type="caution">
    <text evidence="3">The sequence shown here is derived from an EMBL/GenBank/DDBJ whole genome shotgun (WGS) entry which is preliminary data.</text>
</comment>
<name>A0A8E1VXG8_9PSEU</name>
<gene>
    <name evidence="3" type="ORF">H5411_13745</name>
</gene>
<evidence type="ECO:0000259" key="2">
    <source>
        <dbReference type="PROSITE" id="PS50835"/>
    </source>
</evidence>
<sequence>MRGQTRAPGHDALMNTRKAAGHVLLALALIALSTPAPASAKPHHGRRVQERPLTYRLYATREGLVGGTTSSGHRITERDHFVALPSTKTVSSKGRGTFTVRVCRTDGARCEYAPVWDVGPWNEHDDYWNPADRRANFGSLPQGVPEAQAAYQDGFNGGKDEHGRTVRNPAGLDLADGTFWDGLGLKGSSYVDVTFLWTGSAPATGVVTGGAPLVVRTSANNDAPPAGLAADSAQVPIECSVQGDPVDGTTRWNRIGPGHYVPEAYLRADAAVPSC</sequence>
<accession>A0A8E1VXG8</accession>
<feature type="chain" id="PRO_5034017605" description="Ig-like domain-containing protein" evidence="1">
    <location>
        <begin position="41"/>
        <end position="275"/>
    </location>
</feature>
<keyword evidence="1" id="KW-0732">Signal</keyword>
<organism evidence="3 4">
    <name type="scientific">Amycolatopsis echigonensis</name>
    <dbReference type="NCBI Taxonomy" id="2576905"/>
    <lineage>
        <taxon>Bacteria</taxon>
        <taxon>Bacillati</taxon>
        <taxon>Actinomycetota</taxon>
        <taxon>Actinomycetes</taxon>
        <taxon>Pseudonocardiales</taxon>
        <taxon>Pseudonocardiaceae</taxon>
        <taxon>Amycolatopsis</taxon>
    </lineage>
</organism>
<feature type="signal peptide" evidence="1">
    <location>
        <begin position="1"/>
        <end position="40"/>
    </location>
</feature>
<evidence type="ECO:0000313" key="4">
    <source>
        <dbReference type="Proteomes" id="UP000550260"/>
    </source>
</evidence>
<protein>
    <recommendedName>
        <fullName evidence="2">Ig-like domain-containing protein</fullName>
    </recommendedName>
</protein>
<proteinExistence type="predicted"/>
<dbReference type="InterPro" id="IPR007110">
    <property type="entry name" value="Ig-like_dom"/>
</dbReference>
<reference evidence="3 4" key="1">
    <citation type="submission" date="2020-08" db="EMBL/GenBank/DDBJ databases">
        <title>Amycolatopsis echigonensis JCM 21831.</title>
        <authorList>
            <person name="Tedsree N."/>
            <person name="Kuncharoen N."/>
            <person name="Likhitwitayawuid K."/>
            <person name="Tanasupawat S."/>
        </authorList>
    </citation>
    <scope>NUCLEOTIDE SEQUENCE [LARGE SCALE GENOMIC DNA]</scope>
    <source>
        <strain evidence="3 4">JCM 21831</strain>
    </source>
</reference>
<dbReference type="EMBL" id="JACJHR010000016">
    <property type="protein sequence ID" value="MBB2500183.1"/>
    <property type="molecule type" value="Genomic_DNA"/>
</dbReference>
<evidence type="ECO:0000256" key="1">
    <source>
        <dbReference type="SAM" id="SignalP"/>
    </source>
</evidence>
<feature type="domain" description="Ig-like" evidence="2">
    <location>
        <begin position="212"/>
        <end position="275"/>
    </location>
</feature>
<dbReference type="PROSITE" id="PS50835">
    <property type="entry name" value="IG_LIKE"/>
    <property type="match status" value="1"/>
</dbReference>